<protein>
    <submittedName>
        <fullName evidence="1">Gamma-glutamyl-gamma-aminobutyrate hydrolase family protein</fullName>
    </submittedName>
</protein>
<dbReference type="GO" id="GO:0016787">
    <property type="term" value="F:hydrolase activity"/>
    <property type="evidence" value="ECO:0007669"/>
    <property type="project" value="UniProtKB-KW"/>
</dbReference>
<dbReference type="InterPro" id="IPR044668">
    <property type="entry name" value="PuuD-like"/>
</dbReference>
<dbReference type="InterPro" id="IPR011697">
    <property type="entry name" value="Peptidase_C26"/>
</dbReference>
<proteinExistence type="predicted"/>
<dbReference type="InterPro" id="IPR029062">
    <property type="entry name" value="Class_I_gatase-like"/>
</dbReference>
<gene>
    <name evidence="1" type="ORF">ACFO3S_01210</name>
</gene>
<dbReference type="SUPFAM" id="SSF52317">
    <property type="entry name" value="Class I glutamine amidotransferase-like"/>
    <property type="match status" value="1"/>
</dbReference>
<dbReference type="RefSeq" id="WP_378091383.1">
    <property type="nucleotide sequence ID" value="NZ_JBHSEP010000001.1"/>
</dbReference>
<dbReference type="Proteomes" id="UP001596028">
    <property type="component" value="Unassembled WGS sequence"/>
</dbReference>
<evidence type="ECO:0000313" key="2">
    <source>
        <dbReference type="Proteomes" id="UP001596028"/>
    </source>
</evidence>
<evidence type="ECO:0000313" key="1">
    <source>
        <dbReference type="EMBL" id="MFC4596842.1"/>
    </source>
</evidence>
<dbReference type="Gene3D" id="3.40.50.880">
    <property type="match status" value="1"/>
</dbReference>
<sequence>MSKKPLILMSASHDINPRHGGQQYVLNKNYALAVAAGGGIPLLASGERDYDSYAELADGLVLTGGWLLHPDNYAFGHCKAGDQETFNDEVRNPYDQKLYQAFKKAGKPVLGICQGLLAINIGQGGANSFDLPGEIGTEHGAGIGHRIKAEQGSIVESLFGPSLTVNSHHTHYIRKLGDDLRVTAFSDDGVPEAIEHVDLPVFGTQWHPERMRGEMPNPPDGPDMTRLFSYFVEQCSECRNKEKGAD</sequence>
<comment type="caution">
    <text evidence="1">The sequence shown here is derived from an EMBL/GenBank/DDBJ whole genome shotgun (WGS) entry which is preliminary data.</text>
</comment>
<accession>A0ABV9F7M3</accession>
<dbReference type="PANTHER" id="PTHR43235:SF1">
    <property type="entry name" value="GLUTAMINE AMIDOTRANSFERASE PB2B2.05-RELATED"/>
    <property type="match status" value="1"/>
</dbReference>
<dbReference type="PROSITE" id="PS51273">
    <property type="entry name" value="GATASE_TYPE_1"/>
    <property type="match status" value="1"/>
</dbReference>
<name>A0ABV9F7M3_9BACL</name>
<keyword evidence="2" id="KW-1185">Reference proteome</keyword>
<reference evidence="2" key="1">
    <citation type="journal article" date="2019" name="Int. J. Syst. Evol. Microbiol.">
        <title>The Global Catalogue of Microorganisms (GCM) 10K type strain sequencing project: providing services to taxonomists for standard genome sequencing and annotation.</title>
        <authorList>
            <consortium name="The Broad Institute Genomics Platform"/>
            <consortium name="The Broad Institute Genome Sequencing Center for Infectious Disease"/>
            <person name="Wu L."/>
            <person name="Ma J."/>
        </authorList>
    </citation>
    <scope>NUCLEOTIDE SEQUENCE [LARGE SCALE GENOMIC DNA]</scope>
    <source>
        <strain evidence="2">CCUG 49571</strain>
    </source>
</reference>
<dbReference type="PANTHER" id="PTHR43235">
    <property type="entry name" value="GLUTAMINE AMIDOTRANSFERASE PB2B2.05-RELATED"/>
    <property type="match status" value="1"/>
</dbReference>
<organism evidence="1 2">
    <name type="scientific">Cohnella hongkongensis</name>
    <dbReference type="NCBI Taxonomy" id="178337"/>
    <lineage>
        <taxon>Bacteria</taxon>
        <taxon>Bacillati</taxon>
        <taxon>Bacillota</taxon>
        <taxon>Bacilli</taxon>
        <taxon>Bacillales</taxon>
        <taxon>Paenibacillaceae</taxon>
        <taxon>Cohnella</taxon>
    </lineage>
</organism>
<keyword evidence="1" id="KW-0378">Hydrolase</keyword>
<dbReference type="EMBL" id="JBHSEP010000001">
    <property type="protein sequence ID" value="MFC4596842.1"/>
    <property type="molecule type" value="Genomic_DNA"/>
</dbReference>
<dbReference type="Pfam" id="PF07722">
    <property type="entry name" value="Peptidase_C26"/>
    <property type="match status" value="1"/>
</dbReference>